<dbReference type="InterPro" id="IPR001638">
    <property type="entry name" value="Solute-binding_3/MltF_N"/>
</dbReference>
<comment type="caution">
    <text evidence="7">The sequence shown here is derived from an EMBL/GenBank/DDBJ whole genome shotgun (WGS) entry which is preliminary data.</text>
</comment>
<gene>
    <name evidence="7" type="ORF">EV690_3310</name>
</gene>
<dbReference type="SUPFAM" id="SSF53850">
    <property type="entry name" value="Periplasmic binding protein-like II"/>
    <property type="match status" value="1"/>
</dbReference>
<dbReference type="EMBL" id="SMGD01000017">
    <property type="protein sequence ID" value="TCK46724.1"/>
    <property type="molecule type" value="Genomic_DNA"/>
</dbReference>
<reference evidence="7 8" key="1">
    <citation type="submission" date="2019-03" db="EMBL/GenBank/DDBJ databases">
        <title>Genomic Encyclopedia of Type Strains, Phase IV (KMG-IV): sequencing the most valuable type-strain genomes for metagenomic binning, comparative biology and taxonomic classification.</title>
        <authorList>
            <person name="Goeker M."/>
        </authorList>
    </citation>
    <scope>NUCLEOTIDE SEQUENCE [LARGE SCALE GENOMIC DNA]</scope>
    <source>
        <strain evidence="7 8">DSM 18577</strain>
    </source>
</reference>
<proteinExistence type="inferred from homology"/>
<dbReference type="RefSeq" id="WP_131914053.1">
    <property type="nucleotide sequence ID" value="NZ_OU594967.1"/>
</dbReference>
<keyword evidence="8" id="KW-1185">Reference proteome</keyword>
<evidence type="ECO:0000256" key="4">
    <source>
        <dbReference type="RuleBase" id="RU003744"/>
    </source>
</evidence>
<keyword evidence="3 5" id="KW-0732">Signal</keyword>
<feature type="domain" description="Solute-binding protein family 3/N-terminal" evidence="6">
    <location>
        <begin position="25"/>
        <end position="254"/>
    </location>
</feature>
<comment type="subcellular location">
    <subcellularLocation>
        <location evidence="1">Cell envelope</location>
    </subcellularLocation>
</comment>
<sequence>MKVTQLVIAAVALMGSVSALAEQTSIKFGVEPQYPPMESKTDDGKLVGFDIDLGNAICAQAKLKCSWVESSFDTLIPALKAKKFDVINSSMDITPQRAKVIAFTHAIYQLPSQLIVRNGSGLKPTAASLAGKTIGVLQGSSQESYAMKHWQNHGVNVVPYKDQTQVYFDMVSSRLDGTLVNSSSGQAGFLDKPMGKGYGFSGKPVYDKAIFGPGIGFGLRKDDKALLSRLNKAIAQVKAQGLIHKLSKKYFKNVDVSLPQKN</sequence>
<evidence type="ECO:0000313" key="7">
    <source>
        <dbReference type="EMBL" id="TCK46724.1"/>
    </source>
</evidence>
<organism evidence="7 8">
    <name type="scientific">Celerinatantimonas diazotrophica</name>
    <dbReference type="NCBI Taxonomy" id="412034"/>
    <lineage>
        <taxon>Bacteria</taxon>
        <taxon>Pseudomonadati</taxon>
        <taxon>Pseudomonadota</taxon>
        <taxon>Gammaproteobacteria</taxon>
        <taxon>Celerinatantimonadaceae</taxon>
        <taxon>Celerinatantimonas</taxon>
    </lineage>
</organism>
<evidence type="ECO:0000256" key="3">
    <source>
        <dbReference type="ARBA" id="ARBA00022729"/>
    </source>
</evidence>
<dbReference type="AlphaFoldDB" id="A0A4R1J8Q7"/>
<dbReference type="PANTHER" id="PTHR35936:SF13">
    <property type="entry name" value="HISTIDINE-BINDING PERIPLASMIC PROTEIN"/>
    <property type="match status" value="1"/>
</dbReference>
<accession>A0A4R1J8Q7</accession>
<protein>
    <submittedName>
        <fullName evidence="7">Amino acid ABC transporter substrate-binding protein (PAAT family)</fullName>
    </submittedName>
</protein>
<dbReference type="SMART" id="SM00062">
    <property type="entry name" value="PBPb"/>
    <property type="match status" value="1"/>
</dbReference>
<dbReference type="PROSITE" id="PS01039">
    <property type="entry name" value="SBP_BACTERIAL_3"/>
    <property type="match status" value="1"/>
</dbReference>
<evidence type="ECO:0000256" key="2">
    <source>
        <dbReference type="ARBA" id="ARBA00010333"/>
    </source>
</evidence>
<dbReference type="InterPro" id="IPR018313">
    <property type="entry name" value="SBP_3_CS"/>
</dbReference>
<dbReference type="Proteomes" id="UP000295565">
    <property type="component" value="Unassembled WGS sequence"/>
</dbReference>
<dbReference type="Pfam" id="PF00497">
    <property type="entry name" value="SBP_bac_3"/>
    <property type="match status" value="1"/>
</dbReference>
<dbReference type="CDD" id="cd13703">
    <property type="entry name" value="PBP2_HisJ_LAO"/>
    <property type="match status" value="1"/>
</dbReference>
<evidence type="ECO:0000259" key="6">
    <source>
        <dbReference type="SMART" id="SM00062"/>
    </source>
</evidence>
<evidence type="ECO:0000256" key="5">
    <source>
        <dbReference type="SAM" id="SignalP"/>
    </source>
</evidence>
<dbReference type="GO" id="GO:0030313">
    <property type="term" value="C:cell envelope"/>
    <property type="evidence" value="ECO:0007669"/>
    <property type="project" value="UniProtKB-SubCell"/>
</dbReference>
<feature type="signal peptide" evidence="5">
    <location>
        <begin position="1"/>
        <end position="21"/>
    </location>
</feature>
<name>A0A4R1J8Q7_9GAMM</name>
<dbReference type="OrthoDB" id="9768183at2"/>
<dbReference type="Gene3D" id="3.40.190.10">
    <property type="entry name" value="Periplasmic binding protein-like II"/>
    <property type="match status" value="2"/>
</dbReference>
<feature type="chain" id="PRO_5020474354" evidence="5">
    <location>
        <begin position="22"/>
        <end position="262"/>
    </location>
</feature>
<evidence type="ECO:0000256" key="1">
    <source>
        <dbReference type="ARBA" id="ARBA00004196"/>
    </source>
</evidence>
<comment type="similarity">
    <text evidence="2 4">Belongs to the bacterial solute-binding protein 3 family.</text>
</comment>
<dbReference type="PANTHER" id="PTHR35936">
    <property type="entry name" value="MEMBRANE-BOUND LYTIC MUREIN TRANSGLYCOSYLASE F"/>
    <property type="match status" value="1"/>
</dbReference>
<evidence type="ECO:0000313" key="8">
    <source>
        <dbReference type="Proteomes" id="UP000295565"/>
    </source>
</evidence>